<name>A0A1G7BWQ7_9SPHI</name>
<reference evidence="1 2" key="1">
    <citation type="submission" date="2016-10" db="EMBL/GenBank/DDBJ databases">
        <authorList>
            <person name="de Groot N.N."/>
        </authorList>
    </citation>
    <scope>NUCLEOTIDE SEQUENCE [LARGE SCALE GENOMIC DNA]</scope>
    <source>
        <strain evidence="1 2">47C3B</strain>
    </source>
</reference>
<evidence type="ECO:0000313" key="2">
    <source>
        <dbReference type="Proteomes" id="UP000199072"/>
    </source>
</evidence>
<sequence length="38" mass="4447">MGELSYVNLRGTYGATLQFLFCYKHEAPLEQKEDYLAF</sequence>
<protein>
    <submittedName>
        <fullName evidence="1">Uncharacterized protein</fullName>
    </submittedName>
</protein>
<gene>
    <name evidence="1" type="ORF">SAMN05216464_105199</name>
</gene>
<proteinExistence type="predicted"/>
<dbReference type="EMBL" id="FNAI01000005">
    <property type="protein sequence ID" value="SDE31554.1"/>
    <property type="molecule type" value="Genomic_DNA"/>
</dbReference>
<accession>A0A1G7BWQ7</accession>
<dbReference type="Proteomes" id="UP000199072">
    <property type="component" value="Unassembled WGS sequence"/>
</dbReference>
<dbReference type="AlphaFoldDB" id="A0A1G7BWQ7"/>
<keyword evidence="2" id="KW-1185">Reference proteome</keyword>
<evidence type="ECO:0000313" key="1">
    <source>
        <dbReference type="EMBL" id="SDE31554.1"/>
    </source>
</evidence>
<organism evidence="1 2">
    <name type="scientific">Mucilaginibacter pineti</name>
    <dbReference type="NCBI Taxonomy" id="1391627"/>
    <lineage>
        <taxon>Bacteria</taxon>
        <taxon>Pseudomonadati</taxon>
        <taxon>Bacteroidota</taxon>
        <taxon>Sphingobacteriia</taxon>
        <taxon>Sphingobacteriales</taxon>
        <taxon>Sphingobacteriaceae</taxon>
        <taxon>Mucilaginibacter</taxon>
    </lineage>
</organism>